<dbReference type="GO" id="GO:0004065">
    <property type="term" value="F:arylsulfatase activity"/>
    <property type="evidence" value="ECO:0007669"/>
    <property type="project" value="TreeGrafter"/>
</dbReference>
<evidence type="ECO:0000256" key="1">
    <source>
        <dbReference type="ARBA" id="ARBA00008779"/>
    </source>
</evidence>
<evidence type="ECO:0000313" key="5">
    <source>
        <dbReference type="EMBL" id="VGO18368.1"/>
    </source>
</evidence>
<feature type="chain" id="PRO_5028993511" evidence="3">
    <location>
        <begin position="26"/>
        <end position="492"/>
    </location>
</feature>
<reference evidence="5 6" key="1">
    <citation type="submission" date="2019-04" db="EMBL/GenBank/DDBJ databases">
        <authorList>
            <person name="Van Vliet M D."/>
        </authorList>
    </citation>
    <scope>NUCLEOTIDE SEQUENCE [LARGE SCALE GENOMIC DNA]</scope>
    <source>
        <strain evidence="5 6">F21</strain>
    </source>
</reference>
<dbReference type="EMBL" id="CAAHFH010000001">
    <property type="protein sequence ID" value="VGO18368.1"/>
    <property type="molecule type" value="Genomic_DNA"/>
</dbReference>
<feature type="signal peptide" evidence="3">
    <location>
        <begin position="1"/>
        <end position="25"/>
    </location>
</feature>
<name>A0A6C2UDU3_9BACT</name>
<dbReference type="Gene3D" id="3.40.720.10">
    <property type="entry name" value="Alkaline Phosphatase, subunit A"/>
    <property type="match status" value="1"/>
</dbReference>
<sequence length="492" mass="54818">MNKRLKSTSFLIRLTLSVILTACFAVRSLAESAGGRPNIILILADDMGWGDTGYNGNTVQKTPFLDKMAAEGIRFDRFYSASTVCAPTRASIMTGQNGARLGISHWGSSHVQASDILISEFLKGKGYATGHFGKWHLGLLDKEGTHDFITGPRKPGKDFSPPWQNGFDVCFSTENVAPTWDPMKLPDQGSWGQKKRYETGLWGNNYWNQKGKMIDHNDNLSGDDSRIIMDRVIPFVKEQANEPNPFFAYVCFHTPHTPTVSGGKYLEMYDGHAGRHHYGAITAMDEQIGRLRQTLRELGEDENTLIWFCSDNGAAENKSDKFGDYGGFGSNGPYRDWKGSMYEGGIRVPSLLFYPKVFKKHEVIDMPCNTADMFPTLAALLGDPDAERSQPQDGISILPALNGEMTVRNSPMGFAYSQNAAWMTERYKLVVGIGGNKAKPELYDMIEDPYEKRDIADQHPEQVAEMKAALGKWIQSCNESCGDRYKPVPMPN</sequence>
<dbReference type="SUPFAM" id="SSF53649">
    <property type="entry name" value="Alkaline phosphatase-like"/>
    <property type="match status" value="1"/>
</dbReference>
<gene>
    <name evidence="5" type="primary">atsA_34</name>
    <name evidence="5" type="ORF">SCARR_00420</name>
</gene>
<evidence type="ECO:0000313" key="6">
    <source>
        <dbReference type="Proteomes" id="UP000346198"/>
    </source>
</evidence>
<dbReference type="RefSeq" id="WP_168432905.1">
    <property type="nucleotide sequence ID" value="NZ_CAAHFH010000001.1"/>
</dbReference>
<proteinExistence type="inferred from homology"/>
<evidence type="ECO:0000256" key="3">
    <source>
        <dbReference type="SAM" id="SignalP"/>
    </source>
</evidence>
<feature type="domain" description="Sulfatase N-terminal" evidence="4">
    <location>
        <begin position="37"/>
        <end position="382"/>
    </location>
</feature>
<dbReference type="Gene3D" id="3.30.1120.10">
    <property type="match status" value="1"/>
</dbReference>
<keyword evidence="6" id="KW-1185">Reference proteome</keyword>
<dbReference type="Pfam" id="PF00884">
    <property type="entry name" value="Sulfatase"/>
    <property type="match status" value="1"/>
</dbReference>
<dbReference type="AlphaFoldDB" id="A0A6C2UDU3"/>
<evidence type="ECO:0000256" key="2">
    <source>
        <dbReference type="ARBA" id="ARBA00022801"/>
    </source>
</evidence>
<dbReference type="Proteomes" id="UP000346198">
    <property type="component" value="Unassembled WGS sequence"/>
</dbReference>
<organism evidence="5 6">
    <name type="scientific">Pontiella sulfatireligans</name>
    <dbReference type="NCBI Taxonomy" id="2750658"/>
    <lineage>
        <taxon>Bacteria</taxon>
        <taxon>Pseudomonadati</taxon>
        <taxon>Kiritimatiellota</taxon>
        <taxon>Kiritimatiellia</taxon>
        <taxon>Kiritimatiellales</taxon>
        <taxon>Pontiellaceae</taxon>
        <taxon>Pontiella</taxon>
    </lineage>
</organism>
<keyword evidence="3" id="KW-0732">Signal</keyword>
<dbReference type="InterPro" id="IPR000917">
    <property type="entry name" value="Sulfatase_N"/>
</dbReference>
<keyword evidence="2" id="KW-0378">Hydrolase</keyword>
<dbReference type="PANTHER" id="PTHR42693">
    <property type="entry name" value="ARYLSULFATASE FAMILY MEMBER"/>
    <property type="match status" value="1"/>
</dbReference>
<evidence type="ECO:0000259" key="4">
    <source>
        <dbReference type="Pfam" id="PF00884"/>
    </source>
</evidence>
<dbReference type="InterPro" id="IPR017850">
    <property type="entry name" value="Alkaline_phosphatase_core_sf"/>
</dbReference>
<dbReference type="PANTHER" id="PTHR42693:SF53">
    <property type="entry name" value="ENDO-4-O-SULFATASE"/>
    <property type="match status" value="1"/>
</dbReference>
<dbReference type="InterPro" id="IPR050738">
    <property type="entry name" value="Sulfatase"/>
</dbReference>
<accession>A0A6C2UDU3</accession>
<comment type="similarity">
    <text evidence="1">Belongs to the sulfatase family.</text>
</comment>
<protein>
    <submittedName>
        <fullName evidence="5">Arylsulfatase</fullName>
    </submittedName>
</protein>